<feature type="region of interest" description="Disordered" evidence="1">
    <location>
        <begin position="1"/>
        <end position="98"/>
    </location>
</feature>
<feature type="transmembrane region" description="Helical" evidence="2">
    <location>
        <begin position="99"/>
        <end position="121"/>
    </location>
</feature>
<feature type="compositionally biased region" description="Acidic residues" evidence="1">
    <location>
        <begin position="44"/>
        <end position="59"/>
    </location>
</feature>
<keyword evidence="4" id="KW-1185">Reference proteome</keyword>
<comment type="caution">
    <text evidence="3">The sequence shown here is derived from an EMBL/GenBank/DDBJ whole genome shotgun (WGS) entry which is preliminary data.</text>
</comment>
<keyword evidence="2" id="KW-1133">Transmembrane helix</keyword>
<keyword evidence="2" id="KW-0812">Transmembrane</keyword>
<feature type="compositionally biased region" description="Gly residues" evidence="1">
    <location>
        <begin position="1"/>
        <end position="13"/>
    </location>
</feature>
<accession>A0A561SVD2</accession>
<feature type="compositionally biased region" description="Polar residues" evidence="1">
    <location>
        <begin position="74"/>
        <end position="85"/>
    </location>
</feature>
<dbReference type="RefSeq" id="WP_147257760.1">
    <property type="nucleotide sequence ID" value="NZ_VIWU01000001.1"/>
</dbReference>
<evidence type="ECO:0000256" key="2">
    <source>
        <dbReference type="SAM" id="Phobius"/>
    </source>
</evidence>
<dbReference type="OrthoDB" id="3657730at2"/>
<protein>
    <recommendedName>
        <fullName evidence="5">Tetratricopeptide repeat protein</fullName>
    </recommendedName>
</protein>
<feature type="transmembrane region" description="Helical" evidence="2">
    <location>
        <begin position="184"/>
        <end position="205"/>
    </location>
</feature>
<organism evidence="3 4">
    <name type="scientific">Pseudonocardia hierapolitana</name>
    <dbReference type="NCBI Taxonomy" id="1128676"/>
    <lineage>
        <taxon>Bacteria</taxon>
        <taxon>Bacillati</taxon>
        <taxon>Actinomycetota</taxon>
        <taxon>Actinomycetes</taxon>
        <taxon>Pseudonocardiales</taxon>
        <taxon>Pseudonocardiaceae</taxon>
        <taxon>Pseudonocardia</taxon>
    </lineage>
</organism>
<evidence type="ECO:0008006" key="5">
    <source>
        <dbReference type="Google" id="ProtNLM"/>
    </source>
</evidence>
<evidence type="ECO:0000313" key="4">
    <source>
        <dbReference type="Proteomes" id="UP000321261"/>
    </source>
</evidence>
<dbReference type="AlphaFoldDB" id="A0A561SVD2"/>
<feature type="transmembrane region" description="Helical" evidence="2">
    <location>
        <begin position="128"/>
        <end position="145"/>
    </location>
</feature>
<evidence type="ECO:0000256" key="1">
    <source>
        <dbReference type="SAM" id="MobiDB-lite"/>
    </source>
</evidence>
<proteinExistence type="predicted"/>
<gene>
    <name evidence="3" type="ORF">FHX44_114738</name>
</gene>
<dbReference type="InterPro" id="IPR011990">
    <property type="entry name" value="TPR-like_helical_dom_sf"/>
</dbReference>
<name>A0A561SVD2_9PSEU</name>
<evidence type="ECO:0000313" key="3">
    <source>
        <dbReference type="EMBL" id="TWF78814.1"/>
    </source>
</evidence>
<keyword evidence="2" id="KW-0472">Membrane</keyword>
<feature type="transmembrane region" description="Helical" evidence="2">
    <location>
        <begin position="151"/>
        <end position="172"/>
    </location>
</feature>
<dbReference type="Proteomes" id="UP000321261">
    <property type="component" value="Unassembled WGS sequence"/>
</dbReference>
<sequence>MGGDGTGEASGGGGRDETVEISPVDTEPPEAREPEEPEATPLEEPPEEPLEAPADEAEPTVDLPAGSSPAVAVSTVSISNPSNPTRNEEPNASPPPEQVGWSAAAAVLLNLTGLGLGYLYLRRWLRATACLVIVALMVWVAYANDASGTPWLWRILAATWAVATAADAWGLARTLPRPATRAQWLRPVALGFVAVVVIVGSHIGYAGAARATYSAGLEAQGRADCAEANRSFDALAGPYELTLSRDVPAAVQRRAECAAFLGAQQSEQAGALAGAVAAYQAFRRDHAGSLLEPFAREGTRRVLLAWAGVLRGAGDLGGAISRYRELLQELGSEPGAAQVREDLAATHVERASAARATMAGAAGDARADAMRAAMDDLLLVGRELADTSTAAGVPQAVLDTFAEANSPFVEGRFCDALPVLDYAITLPDAAGVAAVANGNRARSLSECALANFSAGDYSGATDRFEALMTDYPNDPAVPQARSALITAEVGRAAGVPLPLPAPIDAPASEPVLVYNAAGTEVRVLVAGPTAQEVTLPACPGCPASYAAGTESCPGAAGRPSSTIRLRPGTYYVLQDREELGPDESVNQPITVRAGGGELCVTVTTN</sequence>
<reference evidence="3 4" key="1">
    <citation type="submission" date="2019-06" db="EMBL/GenBank/DDBJ databases">
        <title>Sequencing the genomes of 1000 actinobacteria strains.</title>
        <authorList>
            <person name="Klenk H.-P."/>
        </authorList>
    </citation>
    <scope>NUCLEOTIDE SEQUENCE [LARGE SCALE GENOMIC DNA]</scope>
    <source>
        <strain evidence="3 4">DSM 45671</strain>
    </source>
</reference>
<dbReference type="EMBL" id="VIWU01000001">
    <property type="protein sequence ID" value="TWF78814.1"/>
    <property type="molecule type" value="Genomic_DNA"/>
</dbReference>
<dbReference type="Gene3D" id="1.25.40.10">
    <property type="entry name" value="Tetratricopeptide repeat domain"/>
    <property type="match status" value="1"/>
</dbReference>